<evidence type="ECO:0000313" key="2">
    <source>
        <dbReference type="Proteomes" id="UP000499080"/>
    </source>
</evidence>
<organism evidence="1 2">
    <name type="scientific">Araneus ventricosus</name>
    <name type="common">Orbweaver spider</name>
    <name type="synonym">Epeira ventricosa</name>
    <dbReference type="NCBI Taxonomy" id="182803"/>
    <lineage>
        <taxon>Eukaryota</taxon>
        <taxon>Metazoa</taxon>
        <taxon>Ecdysozoa</taxon>
        <taxon>Arthropoda</taxon>
        <taxon>Chelicerata</taxon>
        <taxon>Arachnida</taxon>
        <taxon>Araneae</taxon>
        <taxon>Araneomorphae</taxon>
        <taxon>Entelegynae</taxon>
        <taxon>Araneoidea</taxon>
        <taxon>Araneidae</taxon>
        <taxon>Araneus</taxon>
    </lineage>
</organism>
<gene>
    <name evidence="1" type="ORF">AVEN_92749_1</name>
</gene>
<comment type="caution">
    <text evidence="1">The sequence shown here is derived from an EMBL/GenBank/DDBJ whole genome shotgun (WGS) entry which is preliminary data.</text>
</comment>
<dbReference type="Proteomes" id="UP000499080">
    <property type="component" value="Unassembled WGS sequence"/>
</dbReference>
<proteinExistence type="predicted"/>
<dbReference type="AlphaFoldDB" id="A0A4Y2KED1"/>
<keyword evidence="2" id="KW-1185">Reference proteome</keyword>
<reference evidence="1 2" key="1">
    <citation type="journal article" date="2019" name="Sci. Rep.">
        <title>Orb-weaving spider Araneus ventricosus genome elucidates the spidroin gene catalogue.</title>
        <authorList>
            <person name="Kono N."/>
            <person name="Nakamura H."/>
            <person name="Ohtoshi R."/>
            <person name="Moran D.A.P."/>
            <person name="Shinohara A."/>
            <person name="Yoshida Y."/>
            <person name="Fujiwara M."/>
            <person name="Mori M."/>
            <person name="Tomita M."/>
            <person name="Arakawa K."/>
        </authorList>
    </citation>
    <scope>NUCLEOTIDE SEQUENCE [LARGE SCALE GENOMIC DNA]</scope>
</reference>
<sequence>MSRISSAIHVTSPLNLAKTNAEGESSDKSGTEKCVSKSKDCVVASPNKAPTVIELTSFGRKCPRHSLHRRKRHYQDKSLSKLNSFVFQSV</sequence>
<protein>
    <submittedName>
        <fullName evidence="1">Uncharacterized protein</fullName>
    </submittedName>
</protein>
<accession>A0A4Y2KED1</accession>
<name>A0A4Y2KED1_ARAVE</name>
<evidence type="ECO:0000313" key="1">
    <source>
        <dbReference type="EMBL" id="GBN00272.1"/>
    </source>
</evidence>
<dbReference type="EMBL" id="BGPR01004502">
    <property type="protein sequence ID" value="GBN00272.1"/>
    <property type="molecule type" value="Genomic_DNA"/>
</dbReference>